<proteinExistence type="inferred from homology"/>
<feature type="domain" description="CTP synthase N-terminal" evidence="11">
    <location>
        <begin position="3"/>
        <end position="269"/>
    </location>
</feature>
<protein>
    <recommendedName>
        <fullName evidence="9">CTP synthase</fullName>
        <ecNumber evidence="9">6.3.4.2</ecNumber>
    </recommendedName>
    <alternativeName>
        <fullName evidence="9">UTP--ammonia ligase</fullName>
    </alternativeName>
</protein>
<organism evidence="12 13">
    <name type="scientific">Podospora fimiseda</name>
    <dbReference type="NCBI Taxonomy" id="252190"/>
    <lineage>
        <taxon>Eukaryota</taxon>
        <taxon>Fungi</taxon>
        <taxon>Dikarya</taxon>
        <taxon>Ascomycota</taxon>
        <taxon>Pezizomycotina</taxon>
        <taxon>Sordariomycetes</taxon>
        <taxon>Sordariomycetidae</taxon>
        <taxon>Sordariales</taxon>
        <taxon>Podosporaceae</taxon>
        <taxon>Podospora</taxon>
    </lineage>
</organism>
<evidence type="ECO:0000259" key="10">
    <source>
        <dbReference type="Pfam" id="PF00117"/>
    </source>
</evidence>
<evidence type="ECO:0000256" key="1">
    <source>
        <dbReference type="ARBA" id="ARBA00005171"/>
    </source>
</evidence>
<evidence type="ECO:0000313" key="12">
    <source>
        <dbReference type="EMBL" id="KAK4228938.1"/>
    </source>
</evidence>
<accession>A0AAN7BTV8</accession>
<evidence type="ECO:0000256" key="9">
    <source>
        <dbReference type="RuleBase" id="RU810713"/>
    </source>
</evidence>
<dbReference type="GO" id="GO:0097268">
    <property type="term" value="C:cytoophidium"/>
    <property type="evidence" value="ECO:0007669"/>
    <property type="project" value="TreeGrafter"/>
</dbReference>
<dbReference type="CDD" id="cd03113">
    <property type="entry name" value="CTPS_N"/>
    <property type="match status" value="1"/>
</dbReference>
<comment type="catalytic activity">
    <reaction evidence="8 9">
        <text>UTP + L-glutamine + ATP + H2O = CTP + L-glutamate + ADP + phosphate + 2 H(+)</text>
        <dbReference type="Rhea" id="RHEA:26426"/>
        <dbReference type="ChEBI" id="CHEBI:15377"/>
        <dbReference type="ChEBI" id="CHEBI:15378"/>
        <dbReference type="ChEBI" id="CHEBI:29985"/>
        <dbReference type="ChEBI" id="CHEBI:30616"/>
        <dbReference type="ChEBI" id="CHEBI:37563"/>
        <dbReference type="ChEBI" id="CHEBI:43474"/>
        <dbReference type="ChEBI" id="CHEBI:46398"/>
        <dbReference type="ChEBI" id="CHEBI:58359"/>
        <dbReference type="ChEBI" id="CHEBI:456216"/>
        <dbReference type="EC" id="6.3.4.2"/>
    </reaction>
</comment>
<evidence type="ECO:0000256" key="2">
    <source>
        <dbReference type="ARBA" id="ARBA00007533"/>
    </source>
</evidence>
<evidence type="ECO:0000256" key="3">
    <source>
        <dbReference type="ARBA" id="ARBA00022598"/>
    </source>
</evidence>
<evidence type="ECO:0000259" key="11">
    <source>
        <dbReference type="Pfam" id="PF06418"/>
    </source>
</evidence>
<keyword evidence="13" id="KW-1185">Reference proteome</keyword>
<dbReference type="InterPro" id="IPR029062">
    <property type="entry name" value="Class_I_gatase-like"/>
</dbReference>
<dbReference type="GO" id="GO:0019856">
    <property type="term" value="P:pyrimidine nucleobase biosynthetic process"/>
    <property type="evidence" value="ECO:0007669"/>
    <property type="project" value="TreeGrafter"/>
</dbReference>
<dbReference type="GO" id="GO:0005737">
    <property type="term" value="C:cytoplasm"/>
    <property type="evidence" value="ECO:0007669"/>
    <property type="project" value="TreeGrafter"/>
</dbReference>
<feature type="domain" description="Glutamine amidotransferase" evidence="10">
    <location>
        <begin position="315"/>
        <end position="552"/>
    </location>
</feature>
<evidence type="ECO:0000256" key="8">
    <source>
        <dbReference type="ARBA" id="ARBA00047781"/>
    </source>
</evidence>
<dbReference type="PANTHER" id="PTHR11550">
    <property type="entry name" value="CTP SYNTHASE"/>
    <property type="match status" value="1"/>
</dbReference>
<dbReference type="InterPro" id="IPR017456">
    <property type="entry name" value="CTP_synthase_N"/>
</dbReference>
<gene>
    <name evidence="12" type="ORF">QBC38DRAFT_473791</name>
</gene>
<keyword evidence="7 9" id="KW-0665">Pyrimidine biosynthesis</keyword>
<dbReference type="PROSITE" id="PS51273">
    <property type="entry name" value="GATASE_TYPE_1"/>
    <property type="match status" value="1"/>
</dbReference>
<dbReference type="InterPro" id="IPR027417">
    <property type="entry name" value="P-loop_NTPase"/>
</dbReference>
<keyword evidence="3 9" id="KW-0436">Ligase</keyword>
<dbReference type="InterPro" id="IPR033828">
    <property type="entry name" value="GATase1_CTP_Synthase"/>
</dbReference>
<comment type="pathway">
    <text evidence="1 9">Pyrimidine metabolism; CTP biosynthesis via de novo pathway; CTP from UDP: step 2/2.</text>
</comment>
<dbReference type="SUPFAM" id="SSF52317">
    <property type="entry name" value="Class I glutamine amidotransferase-like"/>
    <property type="match status" value="1"/>
</dbReference>
<dbReference type="InterPro" id="IPR017926">
    <property type="entry name" value="GATASE"/>
</dbReference>
<comment type="function">
    <text evidence="9">Catalyzes the ATP-dependent amination of UTP to CTP with either L-glutamine or ammonia as the source of nitrogen.</text>
</comment>
<evidence type="ECO:0000256" key="4">
    <source>
        <dbReference type="ARBA" id="ARBA00022741"/>
    </source>
</evidence>
<comment type="caution">
    <text evidence="12">The sequence shown here is derived from an EMBL/GenBank/DDBJ whole genome shotgun (WGS) entry which is preliminary data.</text>
</comment>
<dbReference type="FunFam" id="3.40.50.880:FF:000069">
    <property type="entry name" value="CTP synthase"/>
    <property type="match status" value="1"/>
</dbReference>
<dbReference type="Proteomes" id="UP001301958">
    <property type="component" value="Unassembled WGS sequence"/>
</dbReference>
<dbReference type="SUPFAM" id="SSF52540">
    <property type="entry name" value="P-loop containing nucleoside triphosphate hydrolases"/>
    <property type="match status" value="1"/>
</dbReference>
<dbReference type="GO" id="GO:0005524">
    <property type="term" value="F:ATP binding"/>
    <property type="evidence" value="ECO:0007669"/>
    <property type="project" value="UniProtKB-KW"/>
</dbReference>
<evidence type="ECO:0000256" key="5">
    <source>
        <dbReference type="ARBA" id="ARBA00022840"/>
    </source>
</evidence>
<dbReference type="GO" id="GO:0044210">
    <property type="term" value="P:'de novo' CTP biosynthetic process"/>
    <property type="evidence" value="ECO:0007669"/>
    <property type="project" value="UniProtKB-UniRule"/>
</dbReference>
<name>A0AAN7BTV8_9PEZI</name>
<evidence type="ECO:0000256" key="7">
    <source>
        <dbReference type="ARBA" id="ARBA00022975"/>
    </source>
</evidence>
<evidence type="ECO:0000256" key="6">
    <source>
        <dbReference type="ARBA" id="ARBA00022962"/>
    </source>
</evidence>
<comment type="similarity">
    <text evidence="2 9">Belongs to the CTP synthase family.</text>
</comment>
<dbReference type="FunFam" id="3.40.50.300:FF:000207">
    <property type="entry name" value="CTP synthase"/>
    <property type="match status" value="1"/>
</dbReference>
<evidence type="ECO:0000313" key="13">
    <source>
        <dbReference type="Proteomes" id="UP001301958"/>
    </source>
</evidence>
<dbReference type="PANTHER" id="PTHR11550:SF0">
    <property type="entry name" value="CTP SYNTHASE-RELATED"/>
    <property type="match status" value="1"/>
</dbReference>
<dbReference type="InterPro" id="IPR004468">
    <property type="entry name" value="CTP_synthase"/>
</dbReference>
<sequence length="582" mass="63973">MRVVLVSGGVISGVGKGIIASSAGLLLKTLGLRVTAVKIDGYINSDAGLLSPLEHGECFVLADGGETDLDLGNYERYLGIQLSMDSNLTTGKIYKHVIEKERKGEYLGKTVQVVPHVTDAIQEWIEKVAKTPVDDSGEEPDVCIVELGGTVGDLESGPFVEALVQLRHRLGKNNFVGIAVSYVPIINGEEKTKPTQHAIRTMRSAGLIPDVIACRCERSLDEATITKIARSCQVEDEQVIGVRNMDTIYQVPLLLEEEGLLKLLKDGLALDKLPLSADRIQQGQELWNLWRKTVVPEKHLAPLNIVLVGKYTFLDDAYLSVHKSLEHSAMRCNRKLNLISVDSEHLEATTKVKDPTKYHNAWKAVCEAQGVLVPGGFGERGVEGMIEVTKSARERKVPFLGICLGMQVAVIEYARNVLGYADAHSEEMVKNLENPFIVFMPEGSKEQMGGTMRLGTRNSIFKDGTEWSNLRAMYGGAKVVEERHRHRYEVNPKFIDELENGGLHITALDDSSVRVESVELHTKDHPFFVGVQAHPEYTSKVLDPSPAYLGFVAASAGCLPEMIKAAKEKSEGLANGTIRTHF</sequence>
<dbReference type="CDD" id="cd01746">
    <property type="entry name" value="GATase1_CTP_Synthase"/>
    <property type="match status" value="1"/>
</dbReference>
<dbReference type="EC" id="6.3.4.2" evidence="9"/>
<reference evidence="12" key="1">
    <citation type="journal article" date="2023" name="Mol. Phylogenet. Evol.">
        <title>Genome-scale phylogeny and comparative genomics of the fungal order Sordariales.</title>
        <authorList>
            <person name="Hensen N."/>
            <person name="Bonometti L."/>
            <person name="Westerberg I."/>
            <person name="Brannstrom I.O."/>
            <person name="Guillou S."/>
            <person name="Cros-Aarteil S."/>
            <person name="Calhoun S."/>
            <person name="Haridas S."/>
            <person name="Kuo A."/>
            <person name="Mondo S."/>
            <person name="Pangilinan J."/>
            <person name="Riley R."/>
            <person name="LaButti K."/>
            <person name="Andreopoulos B."/>
            <person name="Lipzen A."/>
            <person name="Chen C."/>
            <person name="Yan M."/>
            <person name="Daum C."/>
            <person name="Ng V."/>
            <person name="Clum A."/>
            <person name="Steindorff A."/>
            <person name="Ohm R.A."/>
            <person name="Martin F."/>
            <person name="Silar P."/>
            <person name="Natvig D.O."/>
            <person name="Lalanne C."/>
            <person name="Gautier V."/>
            <person name="Ament-Velasquez S.L."/>
            <person name="Kruys A."/>
            <person name="Hutchinson M.I."/>
            <person name="Powell A.J."/>
            <person name="Barry K."/>
            <person name="Miller A.N."/>
            <person name="Grigoriev I.V."/>
            <person name="Debuchy R."/>
            <person name="Gladieux P."/>
            <person name="Hiltunen Thoren M."/>
            <person name="Johannesson H."/>
        </authorList>
    </citation>
    <scope>NUCLEOTIDE SEQUENCE</scope>
    <source>
        <strain evidence="12">CBS 990.96</strain>
    </source>
</reference>
<dbReference type="Gene3D" id="3.40.50.300">
    <property type="entry name" value="P-loop containing nucleotide triphosphate hydrolases"/>
    <property type="match status" value="1"/>
</dbReference>
<dbReference type="GO" id="GO:0003883">
    <property type="term" value="F:CTP synthase activity"/>
    <property type="evidence" value="ECO:0007669"/>
    <property type="project" value="UniProtKB-UniRule"/>
</dbReference>
<dbReference type="Gene3D" id="3.40.50.880">
    <property type="match status" value="1"/>
</dbReference>
<dbReference type="Pfam" id="PF06418">
    <property type="entry name" value="CTP_synth_N"/>
    <property type="match status" value="1"/>
</dbReference>
<keyword evidence="5 9" id="KW-0067">ATP-binding</keyword>
<keyword evidence="4 9" id="KW-0547">Nucleotide-binding</keyword>
<dbReference type="EMBL" id="MU865313">
    <property type="protein sequence ID" value="KAK4228938.1"/>
    <property type="molecule type" value="Genomic_DNA"/>
</dbReference>
<dbReference type="NCBIfam" id="TIGR00337">
    <property type="entry name" value="PyrG"/>
    <property type="match status" value="1"/>
</dbReference>
<reference evidence="12" key="2">
    <citation type="submission" date="2023-05" db="EMBL/GenBank/DDBJ databases">
        <authorList>
            <consortium name="Lawrence Berkeley National Laboratory"/>
            <person name="Steindorff A."/>
            <person name="Hensen N."/>
            <person name="Bonometti L."/>
            <person name="Westerberg I."/>
            <person name="Brannstrom I.O."/>
            <person name="Guillou S."/>
            <person name="Cros-Aarteil S."/>
            <person name="Calhoun S."/>
            <person name="Haridas S."/>
            <person name="Kuo A."/>
            <person name="Mondo S."/>
            <person name="Pangilinan J."/>
            <person name="Riley R."/>
            <person name="Labutti K."/>
            <person name="Andreopoulos B."/>
            <person name="Lipzen A."/>
            <person name="Chen C."/>
            <person name="Yanf M."/>
            <person name="Daum C."/>
            <person name="Ng V."/>
            <person name="Clum A."/>
            <person name="Ohm R."/>
            <person name="Martin F."/>
            <person name="Silar P."/>
            <person name="Natvig D."/>
            <person name="Lalanne C."/>
            <person name="Gautier V."/>
            <person name="Ament-Velasquez S.L."/>
            <person name="Kruys A."/>
            <person name="Hutchinson M.I."/>
            <person name="Powell A.J."/>
            <person name="Barry K."/>
            <person name="Miller A.N."/>
            <person name="Grigoriev I.V."/>
            <person name="Debuchy R."/>
            <person name="Gladieux P."/>
            <person name="Thoren M.H."/>
            <person name="Johannesson H."/>
        </authorList>
    </citation>
    <scope>NUCLEOTIDE SEQUENCE</scope>
    <source>
        <strain evidence="12">CBS 990.96</strain>
    </source>
</reference>
<dbReference type="AlphaFoldDB" id="A0AAN7BTV8"/>
<keyword evidence="6 9" id="KW-0315">Glutamine amidotransferase</keyword>
<dbReference type="GO" id="GO:0042802">
    <property type="term" value="F:identical protein binding"/>
    <property type="evidence" value="ECO:0007669"/>
    <property type="project" value="TreeGrafter"/>
</dbReference>
<dbReference type="NCBIfam" id="NF003792">
    <property type="entry name" value="PRK05380.1"/>
    <property type="match status" value="1"/>
</dbReference>
<dbReference type="Pfam" id="PF00117">
    <property type="entry name" value="GATase"/>
    <property type="match status" value="1"/>
</dbReference>